<keyword evidence="7" id="KW-1185">Reference proteome</keyword>
<organism evidence="6 7">
    <name type="scientific">Streptomyces corchorusii</name>
    <name type="common">Streptomyces chibaensis</name>
    <dbReference type="NCBI Taxonomy" id="1903"/>
    <lineage>
        <taxon>Bacteria</taxon>
        <taxon>Bacillati</taxon>
        <taxon>Actinomycetota</taxon>
        <taxon>Actinomycetes</taxon>
        <taxon>Kitasatosporales</taxon>
        <taxon>Streptomycetaceae</taxon>
        <taxon>Streptomyces</taxon>
    </lineage>
</organism>
<feature type="domain" description="HTH tetR-type" evidence="5">
    <location>
        <begin position="6"/>
        <end position="66"/>
    </location>
</feature>
<dbReference type="Pfam" id="PF16925">
    <property type="entry name" value="TetR_C_13"/>
    <property type="match status" value="1"/>
</dbReference>
<dbReference type="GO" id="GO:0003677">
    <property type="term" value="F:DNA binding"/>
    <property type="evidence" value="ECO:0007669"/>
    <property type="project" value="UniProtKB-UniRule"/>
</dbReference>
<comment type="caution">
    <text evidence="6">The sequence shown here is derived from an EMBL/GenBank/DDBJ whole genome shotgun (WGS) entry which is preliminary data.</text>
</comment>
<dbReference type="Proteomes" id="UP000053398">
    <property type="component" value="Unassembled WGS sequence"/>
</dbReference>
<dbReference type="InterPro" id="IPR009057">
    <property type="entry name" value="Homeodomain-like_sf"/>
</dbReference>
<evidence type="ECO:0000256" key="4">
    <source>
        <dbReference type="PROSITE-ProRule" id="PRU00335"/>
    </source>
</evidence>
<sequence length="191" mass="20730">MARSRGFDTDAAVERAMGLFWKQGYRATPMPRLTELLGIGSGSLYAAFGSKDGLYAQALRRYCEGLVAALDRDVRAGDDIRTALRRLLLAMVTADAADPERGCLLVNAIVERAAHDGTVRQVRTAMAAIEAVLAEALERARVRGELSGERSPVEVARFLTTFIQGLHVMSQARADRAFLEPAVAVALRVLD</sequence>
<dbReference type="InterPro" id="IPR011075">
    <property type="entry name" value="TetR_C"/>
</dbReference>
<evidence type="ECO:0000256" key="2">
    <source>
        <dbReference type="ARBA" id="ARBA00023125"/>
    </source>
</evidence>
<feature type="DNA-binding region" description="H-T-H motif" evidence="4">
    <location>
        <begin position="29"/>
        <end position="48"/>
    </location>
</feature>
<gene>
    <name evidence="6" type="ORF">AQJ11_44630</name>
</gene>
<dbReference type="SUPFAM" id="SSF48498">
    <property type="entry name" value="Tetracyclin repressor-like, C-terminal domain"/>
    <property type="match status" value="1"/>
</dbReference>
<protein>
    <submittedName>
        <fullName evidence="6">TetR family transcriptional regulator</fullName>
    </submittedName>
</protein>
<dbReference type="Gene3D" id="1.10.10.60">
    <property type="entry name" value="Homeodomain-like"/>
    <property type="match status" value="1"/>
</dbReference>
<dbReference type="RefSeq" id="WP_059267334.1">
    <property type="nucleotide sequence ID" value="NZ_KQ948390.1"/>
</dbReference>
<keyword evidence="1" id="KW-0805">Transcription regulation</keyword>
<evidence type="ECO:0000259" key="5">
    <source>
        <dbReference type="PROSITE" id="PS50977"/>
    </source>
</evidence>
<name>A0A101PLY6_STRCK</name>
<keyword evidence="3" id="KW-0804">Transcription</keyword>
<dbReference type="PANTHER" id="PTHR47506">
    <property type="entry name" value="TRANSCRIPTIONAL REGULATORY PROTEIN"/>
    <property type="match status" value="1"/>
</dbReference>
<dbReference type="AlphaFoldDB" id="A0A101PLY6"/>
<dbReference type="InterPro" id="IPR001647">
    <property type="entry name" value="HTH_TetR"/>
</dbReference>
<dbReference type="PANTHER" id="PTHR47506:SF1">
    <property type="entry name" value="HTH-TYPE TRANSCRIPTIONAL REGULATOR YJDC"/>
    <property type="match status" value="1"/>
</dbReference>
<evidence type="ECO:0000313" key="6">
    <source>
        <dbReference type="EMBL" id="KUN13937.1"/>
    </source>
</evidence>
<dbReference type="Gene3D" id="1.10.357.10">
    <property type="entry name" value="Tetracycline Repressor, domain 2"/>
    <property type="match status" value="1"/>
</dbReference>
<dbReference type="PROSITE" id="PS50977">
    <property type="entry name" value="HTH_TETR_2"/>
    <property type="match status" value="1"/>
</dbReference>
<dbReference type="Pfam" id="PF00440">
    <property type="entry name" value="TetR_N"/>
    <property type="match status" value="1"/>
</dbReference>
<dbReference type="SUPFAM" id="SSF46689">
    <property type="entry name" value="Homeodomain-like"/>
    <property type="match status" value="1"/>
</dbReference>
<dbReference type="InterPro" id="IPR036271">
    <property type="entry name" value="Tet_transcr_reg_TetR-rel_C_sf"/>
</dbReference>
<reference evidence="6 7" key="1">
    <citation type="submission" date="2015-10" db="EMBL/GenBank/DDBJ databases">
        <title>Draft genome sequence of Streptomyces corchorusii DSM 40340, type strain for the species Streptomyces corchorusii.</title>
        <authorList>
            <person name="Ruckert C."/>
            <person name="Winkler A."/>
            <person name="Kalinowski J."/>
            <person name="Kampfer P."/>
            <person name="Glaeser S."/>
        </authorList>
    </citation>
    <scope>NUCLEOTIDE SEQUENCE [LARGE SCALE GENOMIC DNA]</scope>
    <source>
        <strain evidence="6 7">DSM 40340</strain>
    </source>
</reference>
<dbReference type="EMBL" id="LMWP01000082">
    <property type="protein sequence ID" value="KUN13937.1"/>
    <property type="molecule type" value="Genomic_DNA"/>
</dbReference>
<accession>A0A101PLY6</accession>
<proteinExistence type="predicted"/>
<evidence type="ECO:0000256" key="1">
    <source>
        <dbReference type="ARBA" id="ARBA00023015"/>
    </source>
</evidence>
<evidence type="ECO:0000313" key="7">
    <source>
        <dbReference type="Proteomes" id="UP000053398"/>
    </source>
</evidence>
<keyword evidence="2 4" id="KW-0238">DNA-binding</keyword>
<evidence type="ECO:0000256" key="3">
    <source>
        <dbReference type="ARBA" id="ARBA00023163"/>
    </source>
</evidence>